<proteinExistence type="predicted"/>
<organism evidence="1">
    <name type="scientific">Trepomonas sp. PC1</name>
    <dbReference type="NCBI Taxonomy" id="1076344"/>
    <lineage>
        <taxon>Eukaryota</taxon>
        <taxon>Metamonada</taxon>
        <taxon>Diplomonadida</taxon>
        <taxon>Hexamitidae</taxon>
        <taxon>Hexamitinae</taxon>
        <taxon>Trepomonas</taxon>
    </lineage>
</organism>
<name>A0A146KEV1_9EUKA</name>
<dbReference type="EMBL" id="GDID01002580">
    <property type="protein sequence ID" value="JAP94026.1"/>
    <property type="molecule type" value="Transcribed_RNA"/>
</dbReference>
<protein>
    <submittedName>
        <fullName evidence="1">Uncharacterized protein</fullName>
    </submittedName>
</protein>
<reference evidence="1" key="1">
    <citation type="submission" date="2015-07" db="EMBL/GenBank/DDBJ databases">
        <title>Adaptation to a free-living lifestyle via gene acquisitions in the diplomonad Trepomonas sp. PC1.</title>
        <authorList>
            <person name="Xu F."/>
            <person name="Jerlstrom-Hultqvist J."/>
            <person name="Kolisko M."/>
            <person name="Simpson A.G.B."/>
            <person name="Roger A.J."/>
            <person name="Svard S.G."/>
            <person name="Andersson J.O."/>
        </authorList>
    </citation>
    <scope>NUCLEOTIDE SEQUENCE</scope>
    <source>
        <strain evidence="1">PC1</strain>
    </source>
</reference>
<sequence length="104" mass="11375">SKLQTKCKNLQSTILPKFSIPQTSKVLKIQNGTSTELKRTLLFKQHKDNYAPGAVSVSLGYNSQVGINLSQQFDGNVHRPSVKQVDVSVFSSIHDTDTKISTGA</sequence>
<gene>
    <name evidence="1" type="ORF">TPC1_13470</name>
</gene>
<accession>A0A146KEV1</accession>
<dbReference type="AlphaFoldDB" id="A0A146KEV1"/>
<feature type="non-terminal residue" evidence="1">
    <location>
        <position position="1"/>
    </location>
</feature>
<feature type="non-terminal residue" evidence="1">
    <location>
        <position position="104"/>
    </location>
</feature>
<evidence type="ECO:0000313" key="1">
    <source>
        <dbReference type="EMBL" id="JAP94026.1"/>
    </source>
</evidence>